<dbReference type="EMBL" id="JAYFSI010000007">
    <property type="protein sequence ID" value="MEA5363803.1"/>
    <property type="molecule type" value="Genomic_DNA"/>
</dbReference>
<gene>
    <name evidence="1" type="ORF">VA596_30015</name>
</gene>
<evidence type="ECO:0000313" key="2">
    <source>
        <dbReference type="Proteomes" id="UP001304298"/>
    </source>
</evidence>
<evidence type="ECO:0000313" key="1">
    <source>
        <dbReference type="EMBL" id="MEA5363803.1"/>
    </source>
</evidence>
<dbReference type="RefSeq" id="WP_323331536.1">
    <property type="nucleotide sequence ID" value="NZ_JAYFSI010000007.1"/>
</dbReference>
<protein>
    <recommendedName>
        <fullName evidence="3">Tryptophan dimethylallyltransferase</fullName>
    </recommendedName>
</protein>
<dbReference type="Proteomes" id="UP001304298">
    <property type="component" value="Unassembled WGS sequence"/>
</dbReference>
<keyword evidence="2" id="KW-1185">Reference proteome</keyword>
<accession>A0ABU5RC17</accession>
<comment type="caution">
    <text evidence="1">The sequence shown here is derived from an EMBL/GenBank/DDBJ whole genome shotgun (WGS) entry which is preliminary data.</text>
</comment>
<evidence type="ECO:0008006" key="3">
    <source>
        <dbReference type="Google" id="ProtNLM"/>
    </source>
</evidence>
<organism evidence="1 2">
    <name type="scientific">Amycolatopsis heterodermiae</name>
    <dbReference type="NCBI Taxonomy" id="3110235"/>
    <lineage>
        <taxon>Bacteria</taxon>
        <taxon>Bacillati</taxon>
        <taxon>Actinomycetota</taxon>
        <taxon>Actinomycetes</taxon>
        <taxon>Pseudonocardiales</taxon>
        <taxon>Pseudonocardiaceae</taxon>
        <taxon>Amycolatopsis</taxon>
    </lineage>
</organism>
<name>A0ABU5RC17_9PSEU</name>
<reference evidence="1 2" key="1">
    <citation type="submission" date="2023-12" db="EMBL/GenBank/DDBJ databases">
        <title>Amycolatopsis sp. V23-08.</title>
        <authorList>
            <person name="Somphong A."/>
        </authorList>
    </citation>
    <scope>NUCLEOTIDE SEQUENCE [LARGE SCALE GENOMIC DNA]</scope>
    <source>
        <strain evidence="1 2">V23-08</strain>
    </source>
</reference>
<proteinExistence type="predicted"/>
<sequence>MTSRLPWFPEYIRENYPARGRLFGDFLGGLWAAACEALEIPVDQAVRTTRMLRGLLPSWSGDPIGIKPARPSYVAGDGFPAELSVNWSGDHPELRLLFDTLGEEDPDPAVDTGETRYWGRIHELFTARAGRPSTAPLWHSVAWRPPSRIVHKSYFGLYEWPLSHRYAAVGEAMDRLGLTPAWDDARRRVEDAVGEREIEFFAVDVAEGADARVKIYYRNHNADVAELNRIAAVAQRHDSAAAAAAYRVLTGDREGAGEAALSCLAFRSGLDRAAEATTYLRLPALASGDAEAVDRTAALLAGEGVDPGRFRALAAALAPGPLAESRGLLELVSHRAAGRRGDVTTYFRFPVFDQLVPVDPA</sequence>